<dbReference type="InterPro" id="IPR008258">
    <property type="entry name" value="Transglycosylase_SLT_dom_1"/>
</dbReference>
<feature type="compositionally biased region" description="Polar residues" evidence="2">
    <location>
        <begin position="56"/>
        <end position="72"/>
    </location>
</feature>
<dbReference type="PANTHER" id="PTHR33734">
    <property type="entry name" value="LYSM DOMAIN-CONTAINING GPI-ANCHORED PROTEIN 2"/>
    <property type="match status" value="1"/>
</dbReference>
<protein>
    <recommendedName>
        <fullName evidence="4">LysM domain-containing protein</fullName>
    </recommendedName>
</protein>
<sequence>MDFKKIFSILLPALLLTGCSSWYFNTQGSAPLQVPQKENVAQAQLEKNKTEKAPVEQTQNKIVPEESPQSLKPSQELDNLFAQSEEFFKEGIKFSDKGDWKQAEDVFESALECLQNSPLRDKYPDEVNKFYNKLVEDILIIVAKKEEPDEKRKESILSAQIKAKPEEEMTIKEKIMLDLQEASFDVPVEINQKVIDYVEYFAIEKKESMARWLARSNLYLPILQKIFSEEGLPLDLTYLPIIESAFNPDAYSYAKACGLWQFIPGTANKYGLKINWWIDERKDFKKATYAAAKYLKFLYEQFNDWRLALAAYNTGEGRIAKAIQSQNTTNFWEMRLHPQTMNYIPAYMASVIIAKNPKRYGFDIEYEPSLEYDEVVVQNSVDLKTLAECAETTRGTLKKLNPELRSWTTPPNTKSYVLRIPAGSKEKFETEIAKVHEKVKVAWGNYRIGRNESLSKIAHKFNIPIKALMEANSIYNPNKVAVGQRIIVPNRYEAVARASSQSHSRVARKSTSQNNDKLVIYTVKKSDTLTEIARLYGVSVSNIKKWNNLKNVKILSLNQKLKIYSYKASAEESTRGKTSLNKVKDSGDNFKEIIYVVKKGDTLWNIAKSYNIPPADIIAINKISAKSTITPGDKLKLKIPQEL</sequence>
<dbReference type="InterPro" id="IPR018392">
    <property type="entry name" value="LysM"/>
</dbReference>
<comment type="caution">
    <text evidence="5">The sequence shown here is derived from an EMBL/GenBank/DDBJ whole genome shotgun (WGS) entry which is preliminary data.</text>
</comment>
<evidence type="ECO:0000313" key="5">
    <source>
        <dbReference type="EMBL" id="OGL45644.1"/>
    </source>
</evidence>
<feature type="domain" description="LysM" evidence="4">
    <location>
        <begin position="593"/>
        <end position="637"/>
    </location>
</feature>
<dbReference type="PROSITE" id="PS51782">
    <property type="entry name" value="LYSM"/>
    <property type="match status" value="3"/>
</dbReference>
<feature type="domain" description="LysM" evidence="4">
    <location>
        <begin position="444"/>
        <end position="488"/>
    </location>
</feature>
<feature type="chain" id="PRO_5009532292" description="LysM domain-containing protein" evidence="3">
    <location>
        <begin position="24"/>
        <end position="643"/>
    </location>
</feature>
<evidence type="ECO:0000256" key="3">
    <source>
        <dbReference type="SAM" id="SignalP"/>
    </source>
</evidence>
<dbReference type="PROSITE" id="PS00922">
    <property type="entry name" value="TRANSGLYCOSYLASE"/>
    <property type="match status" value="1"/>
</dbReference>
<dbReference type="Pfam" id="PF01476">
    <property type="entry name" value="LysM"/>
    <property type="match status" value="3"/>
</dbReference>
<dbReference type="SMART" id="SM00257">
    <property type="entry name" value="LysM"/>
    <property type="match status" value="3"/>
</dbReference>
<dbReference type="Pfam" id="PF01464">
    <property type="entry name" value="SLT"/>
    <property type="match status" value="1"/>
</dbReference>
<dbReference type="Gene3D" id="3.10.350.10">
    <property type="entry name" value="LysM domain"/>
    <property type="match status" value="3"/>
</dbReference>
<feature type="domain" description="LysM" evidence="4">
    <location>
        <begin position="519"/>
        <end position="563"/>
    </location>
</feature>
<keyword evidence="3" id="KW-0732">Signal</keyword>
<reference evidence="5 6" key="1">
    <citation type="journal article" date="2016" name="Nat. Commun.">
        <title>Thousands of microbial genomes shed light on interconnected biogeochemical processes in an aquifer system.</title>
        <authorList>
            <person name="Anantharaman K."/>
            <person name="Brown C.T."/>
            <person name="Hug L.A."/>
            <person name="Sharon I."/>
            <person name="Castelle C.J."/>
            <person name="Probst A.J."/>
            <person name="Thomas B.C."/>
            <person name="Singh A."/>
            <person name="Wilkins M.J."/>
            <person name="Karaoz U."/>
            <person name="Brodie E.L."/>
            <person name="Williams K.H."/>
            <person name="Hubbard S.S."/>
            <person name="Banfield J.F."/>
        </authorList>
    </citation>
    <scope>NUCLEOTIDE SEQUENCE [LARGE SCALE GENOMIC DNA]</scope>
</reference>
<evidence type="ECO:0000256" key="2">
    <source>
        <dbReference type="SAM" id="MobiDB-lite"/>
    </source>
</evidence>
<dbReference type="InterPro" id="IPR023346">
    <property type="entry name" value="Lysozyme-like_dom_sf"/>
</dbReference>
<feature type="signal peptide" evidence="3">
    <location>
        <begin position="1"/>
        <end position="23"/>
    </location>
</feature>
<dbReference type="SUPFAM" id="SSF54106">
    <property type="entry name" value="LysM domain"/>
    <property type="match status" value="3"/>
</dbReference>
<dbReference type="Proteomes" id="UP000178435">
    <property type="component" value="Unassembled WGS sequence"/>
</dbReference>
<dbReference type="EMBL" id="MGDF01000084">
    <property type="protein sequence ID" value="OGL45644.1"/>
    <property type="molecule type" value="Genomic_DNA"/>
</dbReference>
<dbReference type="CDD" id="cd00118">
    <property type="entry name" value="LysM"/>
    <property type="match status" value="3"/>
</dbReference>
<dbReference type="InterPro" id="IPR036779">
    <property type="entry name" value="LysM_dom_sf"/>
</dbReference>
<proteinExistence type="inferred from homology"/>
<dbReference type="GO" id="GO:0000270">
    <property type="term" value="P:peptidoglycan metabolic process"/>
    <property type="evidence" value="ECO:0007669"/>
    <property type="project" value="InterPro"/>
</dbReference>
<dbReference type="GO" id="GO:0016020">
    <property type="term" value="C:membrane"/>
    <property type="evidence" value="ECO:0007669"/>
    <property type="project" value="InterPro"/>
</dbReference>
<accession>A0A1F7RXA8</accession>
<dbReference type="SUPFAM" id="SSF53955">
    <property type="entry name" value="Lysozyme-like"/>
    <property type="match status" value="1"/>
</dbReference>
<dbReference type="InterPro" id="IPR000189">
    <property type="entry name" value="Transglyc_AS"/>
</dbReference>
<dbReference type="PANTHER" id="PTHR33734:SF22">
    <property type="entry name" value="MEMBRANE-BOUND LYTIC MUREIN TRANSGLYCOSYLASE D"/>
    <property type="match status" value="1"/>
</dbReference>
<evidence type="ECO:0000259" key="4">
    <source>
        <dbReference type="PROSITE" id="PS51782"/>
    </source>
</evidence>
<evidence type="ECO:0000256" key="1">
    <source>
        <dbReference type="ARBA" id="ARBA00007734"/>
    </source>
</evidence>
<feature type="region of interest" description="Disordered" evidence="2">
    <location>
        <begin position="46"/>
        <end position="72"/>
    </location>
</feature>
<gene>
    <name evidence="5" type="ORF">A2149_01925</name>
</gene>
<dbReference type="CDD" id="cd16894">
    <property type="entry name" value="MltD-like"/>
    <property type="match status" value="1"/>
</dbReference>
<evidence type="ECO:0000313" key="6">
    <source>
        <dbReference type="Proteomes" id="UP000178435"/>
    </source>
</evidence>
<dbReference type="PROSITE" id="PS51257">
    <property type="entry name" value="PROKAR_LIPOPROTEIN"/>
    <property type="match status" value="1"/>
</dbReference>
<dbReference type="Gene3D" id="1.10.530.10">
    <property type="match status" value="1"/>
</dbReference>
<dbReference type="AlphaFoldDB" id="A0A1F7RXA8"/>
<dbReference type="GO" id="GO:0008933">
    <property type="term" value="F:peptidoglycan lytic transglycosylase activity"/>
    <property type="evidence" value="ECO:0007669"/>
    <property type="project" value="InterPro"/>
</dbReference>
<organism evidence="5 6">
    <name type="scientific">Candidatus Schekmanbacteria bacterium RBG_16_38_11</name>
    <dbReference type="NCBI Taxonomy" id="1817880"/>
    <lineage>
        <taxon>Bacteria</taxon>
        <taxon>Candidatus Schekmaniibacteriota</taxon>
    </lineage>
</organism>
<comment type="similarity">
    <text evidence="1">Belongs to the transglycosylase Slt family.</text>
</comment>
<name>A0A1F7RXA8_9BACT</name>